<feature type="transmembrane region" description="Helical" evidence="6">
    <location>
        <begin position="21"/>
        <end position="42"/>
    </location>
</feature>
<evidence type="ECO:0000313" key="9">
    <source>
        <dbReference type="Proteomes" id="UP000183200"/>
    </source>
</evidence>
<keyword evidence="2" id="KW-1003">Cell membrane</keyword>
<evidence type="ECO:0000256" key="5">
    <source>
        <dbReference type="ARBA" id="ARBA00023136"/>
    </source>
</evidence>
<dbReference type="Pfam" id="PF06271">
    <property type="entry name" value="RDD"/>
    <property type="match status" value="1"/>
</dbReference>
<evidence type="ECO:0000313" key="8">
    <source>
        <dbReference type="EMBL" id="SDO31775.1"/>
    </source>
</evidence>
<evidence type="ECO:0000256" key="3">
    <source>
        <dbReference type="ARBA" id="ARBA00022692"/>
    </source>
</evidence>
<keyword evidence="3 6" id="KW-0812">Transmembrane</keyword>
<dbReference type="PANTHER" id="PTHR36115">
    <property type="entry name" value="PROLINE-RICH ANTIGEN HOMOLOG-RELATED"/>
    <property type="match status" value="1"/>
</dbReference>
<proteinExistence type="predicted"/>
<name>A0A1H0IKA2_9SPHI</name>
<dbReference type="EMBL" id="FNGY01000013">
    <property type="protein sequence ID" value="SDO31775.1"/>
    <property type="molecule type" value="Genomic_DNA"/>
</dbReference>
<organism evidence="8 9">
    <name type="scientific">Pedobacter steynii</name>
    <dbReference type="NCBI Taxonomy" id="430522"/>
    <lineage>
        <taxon>Bacteria</taxon>
        <taxon>Pseudomonadati</taxon>
        <taxon>Bacteroidota</taxon>
        <taxon>Sphingobacteriia</taxon>
        <taxon>Sphingobacteriales</taxon>
        <taxon>Sphingobacteriaceae</taxon>
        <taxon>Pedobacter</taxon>
    </lineage>
</organism>
<dbReference type="PANTHER" id="PTHR36115:SF4">
    <property type="entry name" value="MEMBRANE PROTEIN"/>
    <property type="match status" value="1"/>
</dbReference>
<feature type="transmembrane region" description="Helical" evidence="6">
    <location>
        <begin position="236"/>
        <end position="257"/>
    </location>
</feature>
<evidence type="ECO:0000259" key="7">
    <source>
        <dbReference type="Pfam" id="PF06271"/>
    </source>
</evidence>
<evidence type="ECO:0000256" key="2">
    <source>
        <dbReference type="ARBA" id="ARBA00022475"/>
    </source>
</evidence>
<feature type="transmembrane region" description="Helical" evidence="6">
    <location>
        <begin position="76"/>
        <end position="95"/>
    </location>
</feature>
<protein>
    <submittedName>
        <fullName evidence="8">RDD family protein</fullName>
    </submittedName>
</protein>
<evidence type="ECO:0000256" key="1">
    <source>
        <dbReference type="ARBA" id="ARBA00004651"/>
    </source>
</evidence>
<dbReference type="Proteomes" id="UP000183200">
    <property type="component" value="Unassembled WGS sequence"/>
</dbReference>
<dbReference type="InterPro" id="IPR010432">
    <property type="entry name" value="RDD"/>
</dbReference>
<evidence type="ECO:0000256" key="4">
    <source>
        <dbReference type="ARBA" id="ARBA00022989"/>
    </source>
</evidence>
<reference evidence="9" key="1">
    <citation type="submission" date="2016-10" db="EMBL/GenBank/DDBJ databases">
        <authorList>
            <person name="Varghese N."/>
            <person name="Submissions S."/>
        </authorList>
    </citation>
    <scope>NUCLEOTIDE SEQUENCE [LARGE SCALE GENOMIC DNA]</scope>
    <source>
        <strain evidence="9">DSM 19110</strain>
    </source>
</reference>
<feature type="domain" description="RDD" evidence="7">
    <location>
        <begin position="191"/>
        <end position="302"/>
    </location>
</feature>
<evidence type="ECO:0000256" key="6">
    <source>
        <dbReference type="SAM" id="Phobius"/>
    </source>
</evidence>
<keyword evidence="9" id="KW-1185">Reference proteome</keyword>
<feature type="transmembrane region" description="Helical" evidence="6">
    <location>
        <begin position="197"/>
        <end position="216"/>
    </location>
</feature>
<feature type="transmembrane region" description="Helical" evidence="6">
    <location>
        <begin position="107"/>
        <end position="128"/>
    </location>
</feature>
<gene>
    <name evidence="8" type="ORF">SAMN05421820_113182</name>
</gene>
<dbReference type="GO" id="GO:0005886">
    <property type="term" value="C:plasma membrane"/>
    <property type="evidence" value="ECO:0007669"/>
    <property type="project" value="UniProtKB-SubCell"/>
</dbReference>
<sequence length="331" mass="37201">MTKFSLTLKHHSISMKLYRKISLFAIFSSTIVIICNLFLLSLDSYGGMPLALNILNSTLSVTNLDLFGLKFDFGRFLWTGIAFELLFLLGGLLYLNKGKKMRILRFVFSVILLSKTLNLLTSFVYIPIDAANENLVTGLLFFLYYRVADAAWIYLSFRVLKYMNGTRELEVISTEELSAAVPASYVASSKGTRMLHLVIDTIMMVLIFSGPMSTLLQSSIFGELFTSLVATLGPDAFATILLSFVTPVYYIFFEVIVQASPAKFLTETRVLTINGKPIDFPTAIARTLCRWIPFDAFSFLFSANGWHDRFSGTAVIQEKENSEEKEEITIS</sequence>
<dbReference type="AlphaFoldDB" id="A0A1H0IKA2"/>
<dbReference type="InterPro" id="IPR051791">
    <property type="entry name" value="Pra-immunoreactive"/>
</dbReference>
<accession>A0A1H0IKA2</accession>
<keyword evidence="5 6" id="KW-0472">Membrane</keyword>
<comment type="subcellular location">
    <subcellularLocation>
        <location evidence="1">Cell membrane</location>
        <topology evidence="1">Multi-pass membrane protein</topology>
    </subcellularLocation>
</comment>
<keyword evidence="4 6" id="KW-1133">Transmembrane helix</keyword>
<feature type="transmembrane region" description="Helical" evidence="6">
    <location>
        <begin position="134"/>
        <end position="157"/>
    </location>
</feature>